<feature type="non-terminal residue" evidence="1">
    <location>
        <position position="1"/>
    </location>
</feature>
<evidence type="ECO:0000313" key="1">
    <source>
        <dbReference type="EMBL" id="CAG8743862.1"/>
    </source>
</evidence>
<dbReference type="Proteomes" id="UP000789702">
    <property type="component" value="Unassembled WGS sequence"/>
</dbReference>
<protein>
    <submittedName>
        <fullName evidence="1">15702_t:CDS:1</fullName>
    </submittedName>
</protein>
<evidence type="ECO:0000313" key="2">
    <source>
        <dbReference type="Proteomes" id="UP000789702"/>
    </source>
</evidence>
<proteinExistence type="predicted"/>
<feature type="non-terminal residue" evidence="1">
    <location>
        <position position="44"/>
    </location>
</feature>
<organism evidence="1 2">
    <name type="scientific">Dentiscutata heterogama</name>
    <dbReference type="NCBI Taxonomy" id="1316150"/>
    <lineage>
        <taxon>Eukaryota</taxon>
        <taxon>Fungi</taxon>
        <taxon>Fungi incertae sedis</taxon>
        <taxon>Mucoromycota</taxon>
        <taxon>Glomeromycotina</taxon>
        <taxon>Glomeromycetes</taxon>
        <taxon>Diversisporales</taxon>
        <taxon>Gigasporaceae</taxon>
        <taxon>Dentiscutata</taxon>
    </lineage>
</organism>
<dbReference type="EMBL" id="CAJVPU010042585">
    <property type="protein sequence ID" value="CAG8743862.1"/>
    <property type="molecule type" value="Genomic_DNA"/>
</dbReference>
<comment type="caution">
    <text evidence="1">The sequence shown here is derived from an EMBL/GenBank/DDBJ whole genome shotgun (WGS) entry which is preliminary data.</text>
</comment>
<reference evidence="1" key="1">
    <citation type="submission" date="2021-06" db="EMBL/GenBank/DDBJ databases">
        <authorList>
            <person name="Kallberg Y."/>
            <person name="Tangrot J."/>
            <person name="Rosling A."/>
        </authorList>
    </citation>
    <scope>NUCLEOTIDE SEQUENCE</scope>
    <source>
        <strain evidence="1">IL203A</strain>
    </source>
</reference>
<sequence length="44" mass="5333">LSNQCNEELFRLKVDLYLRSLENIIICEEGKRKEKAQFLDKYKN</sequence>
<gene>
    <name evidence="1" type="ORF">DHETER_LOCUS14220</name>
</gene>
<name>A0ACA9Q9Y2_9GLOM</name>
<keyword evidence="2" id="KW-1185">Reference proteome</keyword>
<accession>A0ACA9Q9Y2</accession>